<protein>
    <submittedName>
        <fullName evidence="1">Alpha/beta fold hydrolase</fullName>
    </submittedName>
</protein>
<dbReference type="Proteomes" id="UP000095472">
    <property type="component" value="Chromosome"/>
</dbReference>
<sequence>MSKPLATAAGKQIQLATAISYRQLLNSVPAVRSFLVDRLLPEDLIDTVEQEIHRLQIPTLVMIGSRDEIFPLWHAQTYAERIPNATLHILPNASHALLKNHYQEMLGPILNFMKLAQPEYESPYPMPALSAIANPPV</sequence>
<gene>
    <name evidence="1" type="ORF">BH720_028775</name>
</gene>
<evidence type="ECO:0000313" key="1">
    <source>
        <dbReference type="EMBL" id="XPM63309.1"/>
    </source>
</evidence>
<keyword evidence="1" id="KW-0378">Hydrolase</keyword>
<keyword evidence="2" id="KW-1185">Reference proteome</keyword>
<organism evidence="1 2">
    <name type="scientific">Desertifilum tharense IPPAS B-1220</name>
    <dbReference type="NCBI Taxonomy" id="1781255"/>
    <lineage>
        <taxon>Bacteria</taxon>
        <taxon>Bacillati</taxon>
        <taxon>Cyanobacteriota</taxon>
        <taxon>Cyanophyceae</taxon>
        <taxon>Desertifilales</taxon>
        <taxon>Desertifilaceae</taxon>
        <taxon>Desertifilum</taxon>
    </lineage>
</organism>
<evidence type="ECO:0000313" key="2">
    <source>
        <dbReference type="Proteomes" id="UP000095472"/>
    </source>
</evidence>
<accession>A0ACD5GS49</accession>
<dbReference type="EMBL" id="CP182909">
    <property type="protein sequence ID" value="XPM63309.1"/>
    <property type="molecule type" value="Genomic_DNA"/>
</dbReference>
<name>A0ACD5GS49_9CYAN</name>
<reference evidence="1 2" key="1">
    <citation type="journal article" date="2016" name="Genome Announc.">
        <title>Draft Genome Sequence of the Thermotolerant Cyanobacterium Desertifilum sp. IPPAS B-1220.</title>
        <authorList>
            <person name="Mironov K.S."/>
            <person name="Sinetova M.A."/>
            <person name="Bolatkhan K."/>
            <person name="Zayadan B.K."/>
            <person name="Ustinova V.V."/>
            <person name="Kupriyanova E.V."/>
            <person name="Skrypnik A.N."/>
            <person name="Gogoleva N.E."/>
            <person name="Gogolev Y.V."/>
            <person name="Los D.A."/>
        </authorList>
    </citation>
    <scope>NUCLEOTIDE SEQUENCE [LARGE SCALE GENOMIC DNA]</scope>
    <source>
        <strain evidence="1 2">IPPAS B-1220</strain>
    </source>
</reference>
<proteinExistence type="predicted"/>